<dbReference type="GO" id="GO:0004176">
    <property type="term" value="F:ATP-dependent peptidase activity"/>
    <property type="evidence" value="ECO:0007669"/>
    <property type="project" value="UniProtKB-UniRule"/>
</dbReference>
<evidence type="ECO:0000313" key="8">
    <source>
        <dbReference type="Proteomes" id="UP000295367"/>
    </source>
</evidence>
<dbReference type="InterPro" id="IPR027417">
    <property type="entry name" value="P-loop_NTPase"/>
</dbReference>
<dbReference type="Gene3D" id="1.10.8.60">
    <property type="match status" value="1"/>
</dbReference>
<feature type="coiled-coil region" evidence="3">
    <location>
        <begin position="202"/>
        <end position="229"/>
    </location>
</feature>
<reference evidence="7 8" key="1">
    <citation type="submission" date="2019-03" db="EMBL/GenBank/DDBJ databases">
        <title>Genomic Encyclopedia of Type Strains, Phase IV (KMG-IV): sequencing the most valuable type-strain genomes for metagenomic binning, comparative biology and taxonomic classification.</title>
        <authorList>
            <person name="Goeker M."/>
        </authorList>
    </citation>
    <scope>NUCLEOTIDE SEQUENCE [LARGE SCALE GENOMIC DNA]</scope>
    <source>
        <strain evidence="7 8">DSM 100309</strain>
    </source>
</reference>
<dbReference type="Proteomes" id="UP000295367">
    <property type="component" value="Unassembled WGS sequence"/>
</dbReference>
<dbReference type="RefSeq" id="WP_223248196.1">
    <property type="nucleotide sequence ID" value="NZ_BHVT01000017.1"/>
</dbReference>
<evidence type="ECO:0000313" key="7">
    <source>
        <dbReference type="EMBL" id="TCV87413.1"/>
    </source>
</evidence>
<dbReference type="InterPro" id="IPR008144">
    <property type="entry name" value="Guanylate_kin-like_dom"/>
</dbReference>
<keyword evidence="2" id="KW-0378">Hydrolase</keyword>
<dbReference type="GO" id="GO:0005524">
    <property type="term" value="F:ATP binding"/>
    <property type="evidence" value="ECO:0007669"/>
    <property type="project" value="InterPro"/>
</dbReference>
<keyword evidence="1 2" id="KW-0645">Protease</keyword>
<dbReference type="InterPro" id="IPR046843">
    <property type="entry name" value="LonB_AAA-LID"/>
</dbReference>
<dbReference type="Gene3D" id="3.40.50.300">
    <property type="entry name" value="P-loop containing nucleotide triphosphate hydrolases"/>
    <property type="match status" value="2"/>
</dbReference>
<dbReference type="PANTHER" id="PTHR10046">
    <property type="entry name" value="ATP DEPENDENT LON PROTEASE FAMILY MEMBER"/>
    <property type="match status" value="1"/>
</dbReference>
<feature type="domain" description="Lon proteolytic" evidence="6">
    <location>
        <begin position="563"/>
        <end position="758"/>
    </location>
</feature>
<evidence type="ECO:0000259" key="5">
    <source>
        <dbReference type="PROSITE" id="PS50052"/>
    </source>
</evidence>
<comment type="similarity">
    <text evidence="2">Belongs to the peptidase S16 family.</text>
</comment>
<dbReference type="PROSITE" id="PS50052">
    <property type="entry name" value="GUANYLATE_KINASE_2"/>
    <property type="match status" value="1"/>
</dbReference>
<protein>
    <recommendedName>
        <fullName evidence="2">endopeptidase La</fullName>
        <ecNumber evidence="2">3.4.21.53</ecNumber>
    </recommendedName>
</protein>
<evidence type="ECO:0000256" key="4">
    <source>
        <dbReference type="SAM" id="MobiDB-lite"/>
    </source>
</evidence>
<organism evidence="7 8">
    <name type="scientific">Sulfurirhabdus autotrophica</name>
    <dbReference type="NCBI Taxonomy" id="1706046"/>
    <lineage>
        <taxon>Bacteria</taxon>
        <taxon>Pseudomonadati</taxon>
        <taxon>Pseudomonadota</taxon>
        <taxon>Betaproteobacteria</taxon>
        <taxon>Nitrosomonadales</taxon>
        <taxon>Sulfuricellaceae</taxon>
        <taxon>Sulfurirhabdus</taxon>
    </lineage>
</organism>
<evidence type="ECO:0000259" key="6">
    <source>
        <dbReference type="PROSITE" id="PS51786"/>
    </source>
</evidence>
<accession>A0A4R3YAL0</accession>
<evidence type="ECO:0000256" key="2">
    <source>
        <dbReference type="PROSITE-ProRule" id="PRU01122"/>
    </source>
</evidence>
<proteinExistence type="inferred from homology"/>
<dbReference type="Pfam" id="PF05362">
    <property type="entry name" value="Lon_C"/>
    <property type="match status" value="1"/>
</dbReference>
<feature type="active site" evidence="2">
    <location>
        <position position="653"/>
    </location>
</feature>
<evidence type="ECO:0000256" key="1">
    <source>
        <dbReference type="ARBA" id="ARBA00022670"/>
    </source>
</evidence>
<dbReference type="GO" id="GO:0004252">
    <property type="term" value="F:serine-type endopeptidase activity"/>
    <property type="evidence" value="ECO:0007669"/>
    <property type="project" value="UniProtKB-UniRule"/>
</dbReference>
<dbReference type="AlphaFoldDB" id="A0A4R3YAL0"/>
<name>A0A4R3YAL0_9PROT</name>
<gene>
    <name evidence="7" type="ORF">EDC63_10582</name>
</gene>
<evidence type="ECO:0000256" key="3">
    <source>
        <dbReference type="SAM" id="Coils"/>
    </source>
</evidence>
<dbReference type="InterPro" id="IPR027065">
    <property type="entry name" value="Lon_Prtase"/>
</dbReference>
<dbReference type="InterPro" id="IPR014721">
    <property type="entry name" value="Ribsml_uS5_D2-typ_fold_subgr"/>
</dbReference>
<keyword evidence="3" id="KW-0175">Coiled coil</keyword>
<dbReference type="Pfam" id="PF13654">
    <property type="entry name" value="AAA_32"/>
    <property type="match status" value="1"/>
</dbReference>
<comment type="caution">
    <text evidence="7">The sequence shown here is derived from an EMBL/GenBank/DDBJ whole genome shotgun (WGS) entry which is preliminary data.</text>
</comment>
<dbReference type="Pfam" id="PF20436">
    <property type="entry name" value="LonB_AAA-LID"/>
    <property type="match status" value="1"/>
</dbReference>
<dbReference type="InterPro" id="IPR041699">
    <property type="entry name" value="AAA_32"/>
</dbReference>
<dbReference type="EMBL" id="SMCO01000005">
    <property type="protein sequence ID" value="TCV87413.1"/>
    <property type="molecule type" value="Genomic_DNA"/>
</dbReference>
<comment type="catalytic activity">
    <reaction evidence="2">
        <text>Hydrolysis of proteins in presence of ATP.</text>
        <dbReference type="EC" id="3.4.21.53"/>
    </reaction>
</comment>
<feature type="domain" description="Guanylate kinase-like" evidence="5">
    <location>
        <begin position="55"/>
        <end position="265"/>
    </location>
</feature>
<dbReference type="InterPro" id="IPR020568">
    <property type="entry name" value="Ribosomal_Su5_D2-typ_SF"/>
</dbReference>
<feature type="active site" evidence="2">
    <location>
        <position position="696"/>
    </location>
</feature>
<dbReference type="PRINTS" id="PR00830">
    <property type="entry name" value="ENDOLAPTASE"/>
</dbReference>
<dbReference type="InterPro" id="IPR008269">
    <property type="entry name" value="Lon_proteolytic"/>
</dbReference>
<feature type="region of interest" description="Disordered" evidence="4">
    <location>
        <begin position="789"/>
        <end position="809"/>
    </location>
</feature>
<keyword evidence="8" id="KW-1185">Reference proteome</keyword>
<dbReference type="InterPro" id="IPR046844">
    <property type="entry name" value="Lon-like_helical"/>
</dbReference>
<dbReference type="SUPFAM" id="SSF54211">
    <property type="entry name" value="Ribosomal protein S5 domain 2-like"/>
    <property type="match status" value="1"/>
</dbReference>
<sequence>MSKHPPLPPQALFQRCNPDDFDFTTTADLNDLTEIIGQTRAFDAIKFGTSIRRDGYNLFVLGPPGMGKHTLVRQFLENKAHDESAPSDLCYVNNFQQPHKPKALLLPPGRGTSLRKDMQQLIDELRIAIPAAFESDEYRSKTETIQEELNERQESAFQILTEDAEKQSIAFLKTPGGFAFAPTHDDKVIEPEEYEKLPENEKERIEKLVDELQDRLQKVIRQIPQWRKEKREKIKKLNKEITLLAVGNLISDIRHCYTDFPSILAYLEEVQQDVIDNVDDFRKKEETPTAGTDSLNLENAFRRYQVNILVDHSEQKGAPIIYDDHPMYSNLVGRVEHIAQMGALVTDFMLIKPGSLHQANGGYLLVDVLKILAQPFGWEGLKRALNSREIRIESLGQMLSLVSTVSLEPEPVPLDLKIILFGDRLFYYLLYENDPEFSELFKVAADFEDSIDRNQETNNLYAQLIGSLTRKEKLIPFDRYAVARIIEQCSRVVGDSEKLSTHMQSLVDLLRESEYWAQQAGKKSVDASDIQQAIDTQIHRADRLRQNMYEQIIRGTVLIDTSGETVGQVNGLAVIELGNFAFAQPARITATTRLGEGELINIEREVELSGSIHSKGVLILSSFLAERFAKNHPLSLTATLTFEQSYGMIEGDSASVAELCALLSSLSNVPIKQSLAVTGSINQLGQVQTIGGVNEKIEGFFDICKARGLTGEQGVLIPATNVKHLMLRQDIVTAVSTGQFHVYSIENADQAIELLTGMPAGVSDAQGKLPPESINYLVATRLHELFSIRESTSRNKSSSPPRNKKYGRR</sequence>
<dbReference type="GO" id="GO:0006508">
    <property type="term" value="P:proteolysis"/>
    <property type="evidence" value="ECO:0007669"/>
    <property type="project" value="UniProtKB-KW"/>
</dbReference>
<keyword evidence="2" id="KW-0720">Serine protease</keyword>
<dbReference type="EC" id="3.4.21.53" evidence="2"/>
<dbReference type="Gene3D" id="3.30.230.10">
    <property type="match status" value="1"/>
</dbReference>
<dbReference type="PROSITE" id="PS51786">
    <property type="entry name" value="LON_PROTEOLYTIC"/>
    <property type="match status" value="1"/>
</dbReference>
<dbReference type="Pfam" id="PF20437">
    <property type="entry name" value="LonC_helical"/>
    <property type="match status" value="1"/>
</dbReference>
<dbReference type="GO" id="GO:0030163">
    <property type="term" value="P:protein catabolic process"/>
    <property type="evidence" value="ECO:0007669"/>
    <property type="project" value="InterPro"/>
</dbReference>
<dbReference type="SUPFAM" id="SSF52540">
    <property type="entry name" value="P-loop containing nucleoside triphosphate hydrolases"/>
    <property type="match status" value="1"/>
</dbReference>